<sequence>MSSQTRINELQASRFPPEHLRTPGPPLPTQRTLFGENPTPPTVHDRHSWAILRKHHLLLLGKRRMERPRCFERHRTPLHRQDRPRSGPPPGKAEDTPYEGNTDPRQYLTAFCIAMGRTHFSEEERDAGFCQLFVENLSGSALTWFSRLESRSIDSYHQLTTAFLKQYSMYIRRGVSCADLWALSQGPKDSLRKFIDKFKGVASRLTATVTKASRR</sequence>
<dbReference type="Pfam" id="PF03732">
    <property type="entry name" value="Retrotrans_gag"/>
    <property type="match status" value="1"/>
</dbReference>
<dbReference type="Proteomes" id="UP000467841">
    <property type="component" value="Unassembled WGS sequence"/>
</dbReference>
<dbReference type="AlphaFoldDB" id="A0A6D2IFY1"/>
<feature type="region of interest" description="Disordered" evidence="1">
    <location>
        <begin position="69"/>
        <end position="102"/>
    </location>
</feature>
<evidence type="ECO:0000313" key="4">
    <source>
        <dbReference type="Proteomes" id="UP000467841"/>
    </source>
</evidence>
<comment type="caution">
    <text evidence="3">The sequence shown here is derived from an EMBL/GenBank/DDBJ whole genome shotgun (WGS) entry which is preliminary data.</text>
</comment>
<protein>
    <recommendedName>
        <fullName evidence="2">Retrotransposon gag domain-containing protein</fullName>
    </recommendedName>
</protein>
<dbReference type="PANTHER" id="PTHR33223">
    <property type="entry name" value="CCHC-TYPE DOMAIN-CONTAINING PROTEIN"/>
    <property type="match status" value="1"/>
</dbReference>
<dbReference type="PANTHER" id="PTHR33223:SF11">
    <property type="entry name" value="ELEMENT PROTEIN, PUTATIVE-RELATED"/>
    <property type="match status" value="1"/>
</dbReference>
<dbReference type="InterPro" id="IPR005162">
    <property type="entry name" value="Retrotrans_gag_dom"/>
</dbReference>
<feature type="region of interest" description="Disordered" evidence="1">
    <location>
        <begin position="1"/>
        <end position="26"/>
    </location>
</feature>
<name>A0A6D2IFY1_9BRAS</name>
<evidence type="ECO:0000313" key="3">
    <source>
        <dbReference type="EMBL" id="CAA7025872.1"/>
    </source>
</evidence>
<feature type="compositionally biased region" description="Polar residues" evidence="1">
    <location>
        <begin position="1"/>
        <end position="11"/>
    </location>
</feature>
<dbReference type="EMBL" id="CACVBM020001045">
    <property type="protein sequence ID" value="CAA7025872.1"/>
    <property type="molecule type" value="Genomic_DNA"/>
</dbReference>
<dbReference type="OrthoDB" id="1113936at2759"/>
<reference evidence="3" key="1">
    <citation type="submission" date="2020-01" db="EMBL/GenBank/DDBJ databases">
        <authorList>
            <person name="Mishra B."/>
        </authorList>
    </citation>
    <scope>NUCLEOTIDE SEQUENCE [LARGE SCALE GENOMIC DNA]</scope>
</reference>
<gene>
    <name evidence="3" type="ORF">MERR_LOCUS13107</name>
</gene>
<feature type="compositionally biased region" description="Basic and acidic residues" evidence="1">
    <location>
        <begin position="69"/>
        <end position="85"/>
    </location>
</feature>
<evidence type="ECO:0000259" key="2">
    <source>
        <dbReference type="Pfam" id="PF03732"/>
    </source>
</evidence>
<feature type="domain" description="Retrotransposon gag" evidence="2">
    <location>
        <begin position="131"/>
        <end position="209"/>
    </location>
</feature>
<evidence type="ECO:0000256" key="1">
    <source>
        <dbReference type="SAM" id="MobiDB-lite"/>
    </source>
</evidence>
<proteinExistence type="predicted"/>
<accession>A0A6D2IFY1</accession>
<keyword evidence="4" id="KW-1185">Reference proteome</keyword>
<organism evidence="3 4">
    <name type="scientific">Microthlaspi erraticum</name>
    <dbReference type="NCBI Taxonomy" id="1685480"/>
    <lineage>
        <taxon>Eukaryota</taxon>
        <taxon>Viridiplantae</taxon>
        <taxon>Streptophyta</taxon>
        <taxon>Embryophyta</taxon>
        <taxon>Tracheophyta</taxon>
        <taxon>Spermatophyta</taxon>
        <taxon>Magnoliopsida</taxon>
        <taxon>eudicotyledons</taxon>
        <taxon>Gunneridae</taxon>
        <taxon>Pentapetalae</taxon>
        <taxon>rosids</taxon>
        <taxon>malvids</taxon>
        <taxon>Brassicales</taxon>
        <taxon>Brassicaceae</taxon>
        <taxon>Coluteocarpeae</taxon>
        <taxon>Microthlaspi</taxon>
    </lineage>
</organism>